<dbReference type="PANTHER" id="PTHR19367:SF18">
    <property type="entry name" value="T CELL RECEPTOR ALPHA VARIABLE 16"/>
    <property type="match status" value="1"/>
</dbReference>
<evidence type="ECO:0000256" key="2">
    <source>
        <dbReference type="ARBA" id="ARBA00023130"/>
    </source>
</evidence>
<protein>
    <recommendedName>
        <fullName evidence="6">Ig-like domain-containing protein</fullName>
    </recommendedName>
</protein>
<organism evidence="7 8">
    <name type="scientific">Callorhinchus milii</name>
    <name type="common">Ghost shark</name>
    <dbReference type="NCBI Taxonomy" id="7868"/>
    <lineage>
        <taxon>Eukaryota</taxon>
        <taxon>Metazoa</taxon>
        <taxon>Chordata</taxon>
        <taxon>Craniata</taxon>
        <taxon>Vertebrata</taxon>
        <taxon>Chondrichthyes</taxon>
        <taxon>Holocephali</taxon>
        <taxon>Chimaeriformes</taxon>
        <taxon>Callorhinchidae</taxon>
        <taxon>Callorhinchus</taxon>
    </lineage>
</organism>
<keyword evidence="4" id="KW-0393">Immunoglobulin domain</keyword>
<evidence type="ECO:0000256" key="5">
    <source>
        <dbReference type="ARBA" id="ARBA00043266"/>
    </source>
</evidence>
<dbReference type="PROSITE" id="PS50835">
    <property type="entry name" value="IG_LIKE"/>
    <property type="match status" value="1"/>
</dbReference>
<dbReference type="SUPFAM" id="SSF48726">
    <property type="entry name" value="Immunoglobulin"/>
    <property type="match status" value="1"/>
</dbReference>
<name>A0A4W3I5N9_CALMI</name>
<keyword evidence="8" id="KW-1185">Reference proteome</keyword>
<keyword evidence="1" id="KW-0732">Signal</keyword>
<dbReference type="Gene3D" id="2.60.40.10">
    <property type="entry name" value="Immunoglobulins"/>
    <property type="match status" value="1"/>
</dbReference>
<evidence type="ECO:0000313" key="7">
    <source>
        <dbReference type="Ensembl" id="ENSCMIP00000025299.1"/>
    </source>
</evidence>
<dbReference type="Proteomes" id="UP000314986">
    <property type="component" value="Unassembled WGS sequence"/>
</dbReference>
<proteinExistence type="predicted"/>
<dbReference type="AlphaFoldDB" id="A0A4W3I5N9"/>
<reference evidence="8" key="2">
    <citation type="journal article" date="2007" name="PLoS Biol.">
        <title>Survey sequencing and comparative analysis of the elephant shark (Callorhinchus milii) genome.</title>
        <authorList>
            <person name="Venkatesh B."/>
            <person name="Kirkness E.F."/>
            <person name="Loh Y.H."/>
            <person name="Halpern A.L."/>
            <person name="Lee A.P."/>
            <person name="Johnson J."/>
            <person name="Dandona N."/>
            <person name="Viswanathan L.D."/>
            <person name="Tay A."/>
            <person name="Venter J.C."/>
            <person name="Strausberg R.L."/>
            <person name="Brenner S."/>
        </authorList>
    </citation>
    <scope>NUCLEOTIDE SEQUENCE [LARGE SCALE GENOMIC DNA]</scope>
</reference>
<dbReference type="InterPro" id="IPR036179">
    <property type="entry name" value="Ig-like_dom_sf"/>
</dbReference>
<keyword evidence="5" id="KW-1279">T cell receptor</keyword>
<dbReference type="Ensembl" id="ENSCMIT00000025715.1">
    <property type="protein sequence ID" value="ENSCMIP00000025299.1"/>
    <property type="gene ID" value="ENSCMIG00000011143.1"/>
</dbReference>
<dbReference type="GeneTree" id="ENSGT01150000287491"/>
<dbReference type="InterPro" id="IPR013106">
    <property type="entry name" value="Ig_V-set"/>
</dbReference>
<evidence type="ECO:0000256" key="3">
    <source>
        <dbReference type="ARBA" id="ARBA00023170"/>
    </source>
</evidence>
<evidence type="ECO:0000256" key="4">
    <source>
        <dbReference type="ARBA" id="ARBA00023319"/>
    </source>
</evidence>
<dbReference type="OMA" id="SIEWESG"/>
<feature type="domain" description="Ig-like" evidence="6">
    <location>
        <begin position="1"/>
        <end position="82"/>
    </location>
</feature>
<keyword evidence="5" id="KW-0391">Immunity</keyword>
<keyword evidence="2" id="KW-1064">Adaptive immunity</keyword>
<accession>A0A4W3I5N9</accession>
<dbReference type="InterPro" id="IPR051287">
    <property type="entry name" value="TCR_variable_region"/>
</dbReference>
<evidence type="ECO:0000259" key="6">
    <source>
        <dbReference type="PROSITE" id="PS50835"/>
    </source>
</evidence>
<reference evidence="8" key="1">
    <citation type="journal article" date="2006" name="Science">
        <title>Ancient noncoding elements conserved in the human genome.</title>
        <authorList>
            <person name="Venkatesh B."/>
            <person name="Kirkness E.F."/>
            <person name="Loh Y.H."/>
            <person name="Halpern A.L."/>
            <person name="Lee A.P."/>
            <person name="Johnson J."/>
            <person name="Dandona N."/>
            <person name="Viswanathan L.D."/>
            <person name="Tay A."/>
            <person name="Venter J.C."/>
            <person name="Strausberg R.L."/>
            <person name="Brenner S."/>
        </authorList>
    </citation>
    <scope>NUCLEOTIDE SEQUENCE [LARGE SCALE GENOMIC DNA]</scope>
</reference>
<reference evidence="8" key="3">
    <citation type="journal article" date="2014" name="Nature">
        <title>Elephant shark genome provides unique insights into gnathostome evolution.</title>
        <authorList>
            <consortium name="International Elephant Shark Genome Sequencing Consortium"/>
            <person name="Venkatesh B."/>
            <person name="Lee A.P."/>
            <person name="Ravi V."/>
            <person name="Maurya A.K."/>
            <person name="Lian M.M."/>
            <person name="Swann J.B."/>
            <person name="Ohta Y."/>
            <person name="Flajnik M.F."/>
            <person name="Sutoh Y."/>
            <person name="Kasahara M."/>
            <person name="Hoon S."/>
            <person name="Gangu V."/>
            <person name="Roy S.W."/>
            <person name="Irimia M."/>
            <person name="Korzh V."/>
            <person name="Kondrychyn I."/>
            <person name="Lim Z.W."/>
            <person name="Tay B.H."/>
            <person name="Tohari S."/>
            <person name="Kong K.W."/>
            <person name="Ho S."/>
            <person name="Lorente-Galdos B."/>
            <person name="Quilez J."/>
            <person name="Marques-Bonet T."/>
            <person name="Raney B.J."/>
            <person name="Ingham P.W."/>
            <person name="Tay A."/>
            <person name="Hillier L.W."/>
            <person name="Minx P."/>
            <person name="Boehm T."/>
            <person name="Wilson R.K."/>
            <person name="Brenner S."/>
            <person name="Warren W.C."/>
        </authorList>
    </citation>
    <scope>NUCLEOTIDE SEQUENCE [LARGE SCALE GENOMIC DNA]</scope>
</reference>
<dbReference type="InterPro" id="IPR007110">
    <property type="entry name" value="Ig-like_dom"/>
</dbReference>
<evidence type="ECO:0000313" key="8">
    <source>
        <dbReference type="Proteomes" id="UP000314986"/>
    </source>
</evidence>
<dbReference type="InterPro" id="IPR013783">
    <property type="entry name" value="Ig-like_fold"/>
</dbReference>
<reference evidence="7" key="4">
    <citation type="submission" date="2025-08" db="UniProtKB">
        <authorList>
            <consortium name="Ensembl"/>
        </authorList>
    </citation>
    <scope>IDENTIFICATION</scope>
</reference>
<reference evidence="7" key="5">
    <citation type="submission" date="2025-09" db="UniProtKB">
        <authorList>
            <consortium name="Ensembl"/>
        </authorList>
    </citation>
    <scope>IDENTIFICATION</scope>
</reference>
<evidence type="ECO:0000256" key="1">
    <source>
        <dbReference type="ARBA" id="ARBA00022729"/>
    </source>
</evidence>
<dbReference type="InParanoid" id="A0A4W3I5N9"/>
<dbReference type="STRING" id="7868.ENSCMIP00000025299"/>
<dbReference type="Pfam" id="PF07686">
    <property type="entry name" value="V-set"/>
    <property type="match status" value="1"/>
</dbReference>
<dbReference type="PANTHER" id="PTHR19367">
    <property type="entry name" value="T-CELL RECEPTOR ALPHA CHAIN V REGION"/>
    <property type="match status" value="1"/>
</dbReference>
<sequence length="103" mass="11276">PGQTASLACSYSAGTGAVYFYWYRQLPNKTPQYILQHWSTGCTSSASFAQYGFSSTLDTSSKSTNLTLVKMAVCDRTAYYCTSIEWESGIIPLGSCSPCKRKP</sequence>
<dbReference type="GO" id="GO:0002250">
    <property type="term" value="P:adaptive immune response"/>
    <property type="evidence" value="ECO:0007669"/>
    <property type="project" value="UniProtKB-KW"/>
</dbReference>
<dbReference type="GO" id="GO:0042101">
    <property type="term" value="C:T cell receptor complex"/>
    <property type="evidence" value="ECO:0007669"/>
    <property type="project" value="UniProtKB-KW"/>
</dbReference>
<keyword evidence="3" id="KW-0675">Receptor</keyword>